<comment type="subcellular location">
    <subcellularLocation>
        <location evidence="1">Cell membrane</location>
        <topology evidence="1">Multi-pass membrane protein</topology>
    </subcellularLocation>
</comment>
<evidence type="ECO:0000313" key="16">
    <source>
        <dbReference type="EMBL" id="KAK4318235.1"/>
    </source>
</evidence>
<dbReference type="AlphaFoldDB" id="A0AAE1Q2G0"/>
<dbReference type="Proteomes" id="UP001292094">
    <property type="component" value="Unassembled WGS sequence"/>
</dbReference>
<keyword evidence="11" id="KW-1071">Ligand-gated ion channel</keyword>
<sequence>MVVYIGQEDLDGQELLQGVWWDSATLRCRTLLLLLHSIHIHYVTRFLETGGLWRWPDARIVVLGDNDTAHTLLFHPALRNTGHALYLTTHTHHPQPSPPPLPPTLTFKLRRSGLENQGERMVKVLWRSVAGDEGRPLIHSQSSTQPLPSPLSSGGEGDLRGRVMRVVTLEYVPFIILYKEEEMCHGGTVTLQDSLDYRILDTLAASLNFTYEVMEPEDCMWGQDDEHGNWSGIVGLLQYQEADFSLNLSPTSTRLAAIDFSVIYSQDTTVIISPKPKPLPRYLALLRPFLGGVWMGIGAMTVVLCVVLFVQQKTWHWVSGSGGGDDGDGGDGGGGGLGNIGSIFTSIWGILLDNSLSTTPSATSAKVVVGTWLLAALVVTSAYRSSLVAHLTVQHSYPPINSFEDLLNAPDWAWGSTHNLGGTSLMYFARATNPVIQQIYKRLKASLELVLEGHFSCISWLSFINTDLTALYGDPASSPFHFSSTTYQLEAGNAWGFRKGAPFLGVMRRMKQRMIETGLVNHWEKAVVSAYVNNVQSNLTLQRNSYSSQDDGGVGQEVLGLEHLQGAFYLLLFGHALATFVLIVETFIVPSLYNRSSTVNTLTLTHTQA</sequence>
<dbReference type="GO" id="GO:0050906">
    <property type="term" value="P:detection of stimulus involved in sensory perception"/>
    <property type="evidence" value="ECO:0007669"/>
    <property type="project" value="UniProtKB-ARBA"/>
</dbReference>
<dbReference type="Pfam" id="PF10613">
    <property type="entry name" value="Lig_chan-Glu_bd"/>
    <property type="match status" value="1"/>
</dbReference>
<keyword evidence="5 14" id="KW-0812">Transmembrane</keyword>
<dbReference type="Gene3D" id="1.10.287.70">
    <property type="match status" value="1"/>
</dbReference>
<dbReference type="EMBL" id="JAWZYT010000852">
    <property type="protein sequence ID" value="KAK4318235.1"/>
    <property type="molecule type" value="Genomic_DNA"/>
</dbReference>
<feature type="transmembrane region" description="Helical" evidence="14">
    <location>
        <begin position="568"/>
        <end position="593"/>
    </location>
</feature>
<evidence type="ECO:0000256" key="1">
    <source>
        <dbReference type="ARBA" id="ARBA00004651"/>
    </source>
</evidence>
<evidence type="ECO:0000256" key="14">
    <source>
        <dbReference type="SAM" id="Phobius"/>
    </source>
</evidence>
<dbReference type="InterPro" id="IPR001320">
    <property type="entry name" value="Iontro_rcpt_C"/>
</dbReference>
<keyword evidence="7" id="KW-0406">Ion transport</keyword>
<dbReference type="SUPFAM" id="SSF53850">
    <property type="entry name" value="Periplasmic binding protein-like II"/>
    <property type="match status" value="1"/>
</dbReference>
<keyword evidence="6 14" id="KW-1133">Transmembrane helix</keyword>
<dbReference type="SMART" id="SM00918">
    <property type="entry name" value="Lig_chan-Glu_bd"/>
    <property type="match status" value="1"/>
</dbReference>
<keyword evidence="17" id="KW-1185">Reference proteome</keyword>
<gene>
    <name evidence="16" type="ORF">Pmani_010745</name>
</gene>
<feature type="domain" description="Ionotropic glutamate receptor L-glutamate and glycine-binding" evidence="15">
    <location>
        <begin position="173"/>
        <end position="239"/>
    </location>
</feature>
<evidence type="ECO:0000256" key="4">
    <source>
        <dbReference type="ARBA" id="ARBA00022475"/>
    </source>
</evidence>
<dbReference type="InterPro" id="IPR052192">
    <property type="entry name" value="Insect_Ionotropic_Sensory_Rcpt"/>
</dbReference>
<feature type="transmembrane region" description="Helical" evidence="14">
    <location>
        <begin position="289"/>
        <end position="310"/>
    </location>
</feature>
<evidence type="ECO:0000256" key="3">
    <source>
        <dbReference type="ARBA" id="ARBA00022448"/>
    </source>
</evidence>
<evidence type="ECO:0000256" key="2">
    <source>
        <dbReference type="ARBA" id="ARBA00008685"/>
    </source>
</evidence>
<keyword evidence="12" id="KW-0407">Ion channel</keyword>
<name>A0AAE1Q2G0_9EUCA</name>
<evidence type="ECO:0000256" key="12">
    <source>
        <dbReference type="ARBA" id="ARBA00023303"/>
    </source>
</evidence>
<keyword evidence="10" id="KW-0325">Glycoprotein</keyword>
<keyword evidence="9" id="KW-0675">Receptor</keyword>
<evidence type="ECO:0000256" key="6">
    <source>
        <dbReference type="ARBA" id="ARBA00022989"/>
    </source>
</evidence>
<evidence type="ECO:0000256" key="5">
    <source>
        <dbReference type="ARBA" id="ARBA00022692"/>
    </source>
</evidence>
<keyword evidence="3" id="KW-0813">Transport</keyword>
<dbReference type="PANTHER" id="PTHR42643:SF24">
    <property type="entry name" value="IONOTROPIC RECEPTOR 60A"/>
    <property type="match status" value="1"/>
</dbReference>
<protein>
    <recommendedName>
        <fullName evidence="15">Ionotropic glutamate receptor L-glutamate and glycine-binding domain-containing protein</fullName>
    </recommendedName>
</protein>
<feature type="region of interest" description="Disordered" evidence="13">
    <location>
        <begin position="137"/>
        <end position="156"/>
    </location>
</feature>
<dbReference type="Gene3D" id="3.40.190.10">
    <property type="entry name" value="Periplasmic binding protein-like II"/>
    <property type="match status" value="1"/>
</dbReference>
<evidence type="ECO:0000256" key="10">
    <source>
        <dbReference type="ARBA" id="ARBA00023180"/>
    </source>
</evidence>
<dbReference type="PANTHER" id="PTHR42643">
    <property type="entry name" value="IONOTROPIC RECEPTOR 20A-RELATED"/>
    <property type="match status" value="1"/>
</dbReference>
<evidence type="ECO:0000259" key="15">
    <source>
        <dbReference type="SMART" id="SM00918"/>
    </source>
</evidence>
<dbReference type="GO" id="GO:0005886">
    <property type="term" value="C:plasma membrane"/>
    <property type="evidence" value="ECO:0007669"/>
    <property type="project" value="UniProtKB-SubCell"/>
</dbReference>
<organism evidence="16 17">
    <name type="scientific">Petrolisthes manimaculis</name>
    <dbReference type="NCBI Taxonomy" id="1843537"/>
    <lineage>
        <taxon>Eukaryota</taxon>
        <taxon>Metazoa</taxon>
        <taxon>Ecdysozoa</taxon>
        <taxon>Arthropoda</taxon>
        <taxon>Crustacea</taxon>
        <taxon>Multicrustacea</taxon>
        <taxon>Malacostraca</taxon>
        <taxon>Eumalacostraca</taxon>
        <taxon>Eucarida</taxon>
        <taxon>Decapoda</taxon>
        <taxon>Pleocyemata</taxon>
        <taxon>Anomura</taxon>
        <taxon>Galatheoidea</taxon>
        <taxon>Porcellanidae</taxon>
        <taxon>Petrolisthes</taxon>
    </lineage>
</organism>
<evidence type="ECO:0000256" key="9">
    <source>
        <dbReference type="ARBA" id="ARBA00023170"/>
    </source>
</evidence>
<proteinExistence type="inferred from homology"/>
<comment type="caution">
    <text evidence="16">The sequence shown here is derived from an EMBL/GenBank/DDBJ whole genome shotgun (WGS) entry which is preliminary data.</text>
</comment>
<feature type="compositionally biased region" description="Low complexity" evidence="13">
    <location>
        <begin position="140"/>
        <end position="153"/>
    </location>
</feature>
<keyword evidence="8 14" id="KW-0472">Membrane</keyword>
<evidence type="ECO:0000256" key="11">
    <source>
        <dbReference type="ARBA" id="ARBA00023286"/>
    </source>
</evidence>
<comment type="similarity">
    <text evidence="2">Belongs to the glutamate-gated ion channel (TC 1.A.10.1) family.</text>
</comment>
<evidence type="ECO:0000313" key="17">
    <source>
        <dbReference type="Proteomes" id="UP001292094"/>
    </source>
</evidence>
<evidence type="ECO:0000256" key="13">
    <source>
        <dbReference type="SAM" id="MobiDB-lite"/>
    </source>
</evidence>
<dbReference type="InterPro" id="IPR019594">
    <property type="entry name" value="Glu/Gly-bd"/>
</dbReference>
<accession>A0AAE1Q2G0</accession>
<reference evidence="16" key="1">
    <citation type="submission" date="2023-11" db="EMBL/GenBank/DDBJ databases">
        <title>Genome assemblies of two species of porcelain crab, Petrolisthes cinctipes and Petrolisthes manimaculis (Anomura: Porcellanidae).</title>
        <authorList>
            <person name="Angst P."/>
        </authorList>
    </citation>
    <scope>NUCLEOTIDE SEQUENCE</scope>
    <source>
        <strain evidence="16">PB745_02</strain>
        <tissue evidence="16">Gill</tissue>
    </source>
</reference>
<evidence type="ECO:0000256" key="8">
    <source>
        <dbReference type="ARBA" id="ARBA00023136"/>
    </source>
</evidence>
<evidence type="ECO:0000256" key="7">
    <source>
        <dbReference type="ARBA" id="ARBA00023065"/>
    </source>
</evidence>
<dbReference type="GO" id="GO:0015276">
    <property type="term" value="F:ligand-gated monoatomic ion channel activity"/>
    <property type="evidence" value="ECO:0007669"/>
    <property type="project" value="InterPro"/>
</dbReference>
<dbReference type="Pfam" id="PF00060">
    <property type="entry name" value="Lig_chan"/>
    <property type="match status" value="1"/>
</dbReference>
<keyword evidence="4" id="KW-1003">Cell membrane</keyword>